<gene>
    <name evidence="1" type="primary">MTX2</name>
</gene>
<evidence type="ECO:0000313" key="2">
    <source>
        <dbReference type="Proteomes" id="UP000694387"/>
    </source>
</evidence>
<reference evidence="1" key="3">
    <citation type="submission" date="2025-09" db="UniProtKB">
        <authorList>
            <consortium name="Ensembl"/>
        </authorList>
    </citation>
    <scope>IDENTIFICATION</scope>
</reference>
<keyword evidence="2" id="KW-1185">Reference proteome</keyword>
<evidence type="ECO:0000313" key="1">
    <source>
        <dbReference type="Ensembl" id="ENSEASP00005039334.1"/>
    </source>
</evidence>
<sequence length="73" mass="8338">MSLVAEAFVSQIAAAEPWPENATLYQQLKGEQILLSDNAASLAVQQIYSFNILQQELHYTRVLLQREIDWFGK</sequence>
<protein>
    <submittedName>
        <fullName evidence="1">Metaxin 2</fullName>
    </submittedName>
</protein>
<reference evidence="1 2" key="1">
    <citation type="journal article" date="2020" name="Nat. Commun.">
        <title>Donkey genomes provide new insights into domestication and selection for coat color.</title>
        <authorList>
            <person name="Wang"/>
            <person name="C."/>
            <person name="Li"/>
            <person name="H."/>
            <person name="Guo"/>
            <person name="Y."/>
            <person name="Huang"/>
            <person name="J."/>
            <person name="Sun"/>
            <person name="Y."/>
            <person name="Min"/>
            <person name="J."/>
            <person name="Wang"/>
            <person name="J."/>
            <person name="Fang"/>
            <person name="X."/>
            <person name="Zhao"/>
            <person name="Z."/>
            <person name="Wang"/>
            <person name="S."/>
            <person name="Zhang"/>
            <person name="Y."/>
            <person name="Liu"/>
            <person name="Q."/>
            <person name="Jiang"/>
            <person name="Q."/>
            <person name="Wang"/>
            <person name="X."/>
            <person name="Guo"/>
            <person name="Y."/>
            <person name="Yang"/>
            <person name="C."/>
            <person name="Wang"/>
            <person name="Y."/>
            <person name="Tian"/>
            <person name="F."/>
            <person name="Zhuang"/>
            <person name="G."/>
            <person name="Fan"/>
            <person name="Y."/>
            <person name="Gao"/>
            <person name="Q."/>
            <person name="Li"/>
            <person name="Y."/>
            <person name="Ju"/>
            <person name="Z."/>
            <person name="Li"/>
            <person name="J."/>
            <person name="Li"/>
            <person name="R."/>
            <person name="Hou"/>
            <person name="M."/>
            <person name="Yang"/>
            <person name="G."/>
            <person name="Liu"/>
            <person name="G."/>
            <person name="Liu"/>
            <person name="W."/>
            <person name="Guo"/>
            <person name="J."/>
            <person name="Pan"/>
            <person name="S."/>
            <person name="Fan"/>
            <person name="G."/>
            <person name="Zhang"/>
            <person name="W."/>
            <person name="Zhang"/>
            <person name="R."/>
            <person name="Yu"/>
            <person name="J."/>
            <person name="Zhang"/>
            <person name="X."/>
            <person name="Yin"/>
            <person name="Q."/>
            <person name="Ji"/>
            <person name="C."/>
            <person name="Jin"/>
            <person name="Y."/>
            <person name="Yue"/>
            <person name="G."/>
            <person name="Liu"/>
            <person name="M."/>
            <person name="Xu"/>
            <person name="J."/>
            <person name="Liu"/>
            <person name="S."/>
            <person name="Jordana"/>
            <person name="J."/>
            <person name="Noce"/>
            <person name="A."/>
            <person name="Amills"/>
            <person name="M."/>
            <person name="Wu"/>
            <person name="D.D."/>
            <person name="Li"/>
            <person name="S."/>
            <person name="Zhou"/>
            <person name="X. and Zhong"/>
            <person name="J."/>
        </authorList>
    </citation>
    <scope>NUCLEOTIDE SEQUENCE [LARGE SCALE GENOMIC DNA]</scope>
</reference>
<reference evidence="1" key="2">
    <citation type="submission" date="2025-08" db="UniProtKB">
        <authorList>
            <consortium name="Ensembl"/>
        </authorList>
    </citation>
    <scope>IDENTIFICATION</scope>
</reference>
<dbReference type="Ensembl" id="ENSEAST00005069879.1">
    <property type="protein sequence ID" value="ENSEASP00005039334.1"/>
    <property type="gene ID" value="ENSEASG00005022537.2"/>
</dbReference>
<name>A0A9L0IQH0_EQUAS</name>
<dbReference type="AlphaFoldDB" id="A0A9L0IQH0"/>
<proteinExistence type="predicted"/>
<organism evidence="1 2">
    <name type="scientific">Equus asinus</name>
    <name type="common">Donkey</name>
    <name type="synonym">Equus africanus asinus</name>
    <dbReference type="NCBI Taxonomy" id="9793"/>
    <lineage>
        <taxon>Eukaryota</taxon>
        <taxon>Metazoa</taxon>
        <taxon>Chordata</taxon>
        <taxon>Craniata</taxon>
        <taxon>Vertebrata</taxon>
        <taxon>Euteleostomi</taxon>
        <taxon>Mammalia</taxon>
        <taxon>Eutheria</taxon>
        <taxon>Laurasiatheria</taxon>
        <taxon>Perissodactyla</taxon>
        <taxon>Equidae</taxon>
        <taxon>Equus</taxon>
    </lineage>
</organism>
<dbReference type="GeneTree" id="ENSGT00950000182919"/>
<accession>A0A9L0IQH0</accession>
<dbReference type="Proteomes" id="UP000694387">
    <property type="component" value="Chromosome 4"/>
</dbReference>